<proteinExistence type="predicted"/>
<evidence type="ECO:0000313" key="2">
    <source>
        <dbReference type="EMBL" id="KIW33076.1"/>
    </source>
</evidence>
<dbReference type="SUPFAM" id="SSF53098">
    <property type="entry name" value="Ribonuclease H-like"/>
    <property type="match status" value="1"/>
</dbReference>
<dbReference type="HOGENOM" id="CLU_1555073_0_0_1"/>
<evidence type="ECO:0000259" key="1">
    <source>
        <dbReference type="PROSITE" id="PS50879"/>
    </source>
</evidence>
<dbReference type="GO" id="GO:0004523">
    <property type="term" value="F:RNA-DNA hybrid ribonuclease activity"/>
    <property type="evidence" value="ECO:0007669"/>
    <property type="project" value="InterPro"/>
</dbReference>
<dbReference type="InterPro" id="IPR012337">
    <property type="entry name" value="RNaseH-like_sf"/>
</dbReference>
<name>A0A0D1ZYB8_9EURO</name>
<dbReference type="PROSITE" id="PS50879">
    <property type="entry name" value="RNASE_H_1"/>
    <property type="match status" value="1"/>
</dbReference>
<dbReference type="InterPro" id="IPR036397">
    <property type="entry name" value="RNaseH_sf"/>
</dbReference>
<protein>
    <recommendedName>
        <fullName evidence="1">RNase H type-1 domain-containing protein</fullName>
    </recommendedName>
</protein>
<reference evidence="2 3" key="1">
    <citation type="submission" date="2015-01" db="EMBL/GenBank/DDBJ databases">
        <title>The Genome Sequence of Cladophialophora immunda CBS83496.</title>
        <authorList>
            <consortium name="The Broad Institute Genomics Platform"/>
            <person name="Cuomo C."/>
            <person name="de Hoog S."/>
            <person name="Gorbushina A."/>
            <person name="Stielow B."/>
            <person name="Teixiera M."/>
            <person name="Abouelleil A."/>
            <person name="Chapman S.B."/>
            <person name="Priest M."/>
            <person name="Young S.K."/>
            <person name="Wortman J."/>
            <person name="Nusbaum C."/>
            <person name="Birren B."/>
        </authorList>
    </citation>
    <scope>NUCLEOTIDE SEQUENCE [LARGE SCALE GENOMIC DNA]</scope>
    <source>
        <strain evidence="2 3">CBS 83496</strain>
    </source>
</reference>
<dbReference type="RefSeq" id="XP_016253292.1">
    <property type="nucleotide sequence ID" value="XM_016391390.1"/>
</dbReference>
<dbReference type="OrthoDB" id="245563at2759"/>
<dbReference type="GO" id="GO:0003676">
    <property type="term" value="F:nucleic acid binding"/>
    <property type="evidence" value="ECO:0007669"/>
    <property type="project" value="InterPro"/>
</dbReference>
<dbReference type="VEuPathDB" id="FungiDB:PV07_04571"/>
<keyword evidence="3" id="KW-1185">Reference proteome</keyword>
<dbReference type="Gene3D" id="3.30.420.10">
    <property type="entry name" value="Ribonuclease H-like superfamily/Ribonuclease H"/>
    <property type="match status" value="1"/>
</dbReference>
<dbReference type="Pfam" id="PF00075">
    <property type="entry name" value="RNase_H"/>
    <property type="match status" value="1"/>
</dbReference>
<organism evidence="2 3">
    <name type="scientific">Cladophialophora immunda</name>
    <dbReference type="NCBI Taxonomy" id="569365"/>
    <lineage>
        <taxon>Eukaryota</taxon>
        <taxon>Fungi</taxon>
        <taxon>Dikarya</taxon>
        <taxon>Ascomycota</taxon>
        <taxon>Pezizomycotina</taxon>
        <taxon>Eurotiomycetes</taxon>
        <taxon>Chaetothyriomycetidae</taxon>
        <taxon>Chaetothyriales</taxon>
        <taxon>Herpotrichiellaceae</taxon>
        <taxon>Cladophialophora</taxon>
    </lineage>
</organism>
<dbReference type="GeneID" id="27343765"/>
<feature type="domain" description="RNase H type-1" evidence="1">
    <location>
        <begin position="101"/>
        <end position="172"/>
    </location>
</feature>
<dbReference type="Proteomes" id="UP000054466">
    <property type="component" value="Unassembled WGS sequence"/>
</dbReference>
<accession>A0A0D1ZYB8</accession>
<gene>
    <name evidence="2" type="ORF">PV07_04571</name>
</gene>
<dbReference type="AlphaFoldDB" id="A0A0D1ZYB8"/>
<evidence type="ECO:0000313" key="3">
    <source>
        <dbReference type="Proteomes" id="UP000054466"/>
    </source>
</evidence>
<sequence>MWIFPMAAVEEVREPDHHRHSVNKGRRRSLRLPKFLHSLELEVSRANTAISVAERFNPEDWEFSEEFEPDDMVTECYEGTFSYLVCPHGDPCPEHNRREAHLNNLVVAVDGACSGNGKQNFDVEAGIGVYFGDASPDNISTGLPSRFSTNQQAELLAPICALAGQEAAENQP</sequence>
<dbReference type="EMBL" id="KN847041">
    <property type="protein sequence ID" value="KIW33076.1"/>
    <property type="molecule type" value="Genomic_DNA"/>
</dbReference>
<dbReference type="InterPro" id="IPR002156">
    <property type="entry name" value="RNaseH_domain"/>
</dbReference>